<protein>
    <submittedName>
        <fullName evidence="2">Uncharacterized protein</fullName>
    </submittedName>
</protein>
<reference evidence="2" key="1">
    <citation type="submission" date="2020-02" db="EMBL/GenBank/DDBJ databases">
        <authorList>
            <person name="Meier V. D."/>
        </authorList>
    </citation>
    <scope>NUCLEOTIDE SEQUENCE</scope>
    <source>
        <strain evidence="2">AVDCRST_MAG26</strain>
    </source>
</reference>
<name>A0A6J4IFK3_9CHLR</name>
<evidence type="ECO:0000256" key="1">
    <source>
        <dbReference type="SAM" id="MobiDB-lite"/>
    </source>
</evidence>
<dbReference type="EMBL" id="CADCTK010000408">
    <property type="protein sequence ID" value="CAA9248786.1"/>
    <property type="molecule type" value="Genomic_DNA"/>
</dbReference>
<accession>A0A6J4IFK3</accession>
<gene>
    <name evidence="2" type="ORF">AVDCRST_MAG26-1810</name>
</gene>
<dbReference type="AlphaFoldDB" id="A0A6J4IFK3"/>
<organism evidence="2">
    <name type="scientific">uncultured Chloroflexia bacterium</name>
    <dbReference type="NCBI Taxonomy" id="1672391"/>
    <lineage>
        <taxon>Bacteria</taxon>
        <taxon>Bacillati</taxon>
        <taxon>Chloroflexota</taxon>
        <taxon>Chloroflexia</taxon>
        <taxon>environmental samples</taxon>
    </lineage>
</organism>
<proteinExistence type="predicted"/>
<evidence type="ECO:0000313" key="2">
    <source>
        <dbReference type="EMBL" id="CAA9248786.1"/>
    </source>
</evidence>
<feature type="region of interest" description="Disordered" evidence="1">
    <location>
        <begin position="1"/>
        <end position="23"/>
    </location>
</feature>
<sequence>MDATRRTGPPLYRGDGSDRPAGVALPPARMPLLHAGRLLKRWRYVSVWGSQISLCTGRVQVGPFHQEFWAIWDRSGRRLWEHTRLITGRVRLAPGMVRVRRAAAGYQLAVPGGTRLVAFSL</sequence>